<dbReference type="Gene3D" id="3.10.20.370">
    <property type="match status" value="1"/>
</dbReference>
<dbReference type="Gene3D" id="3.30.70.270">
    <property type="match status" value="2"/>
</dbReference>
<dbReference type="GO" id="GO:0003824">
    <property type="term" value="F:catalytic activity"/>
    <property type="evidence" value="ECO:0007669"/>
    <property type="project" value="UniProtKB-KW"/>
</dbReference>
<evidence type="ECO:0000313" key="5">
    <source>
        <dbReference type="Proteomes" id="UP000321947"/>
    </source>
</evidence>
<dbReference type="InterPro" id="IPR041577">
    <property type="entry name" value="RT_RNaseH_2"/>
</dbReference>
<keyword evidence="1" id="KW-0511">Multifunctional enzyme</keyword>
<dbReference type="AlphaFoldDB" id="A0A5D3C6U4"/>
<comment type="caution">
    <text evidence="4">The sequence shown here is derived from an EMBL/GenBank/DDBJ whole genome shotgun (WGS) entry which is preliminary data.</text>
</comment>
<dbReference type="EMBL" id="SSTD01013124">
    <property type="protein sequence ID" value="TYK07627.1"/>
    <property type="molecule type" value="Genomic_DNA"/>
</dbReference>
<dbReference type="Gene3D" id="3.10.10.10">
    <property type="entry name" value="HIV Type 1 Reverse Transcriptase, subunit A, domain 1"/>
    <property type="match status" value="1"/>
</dbReference>
<dbReference type="InterPro" id="IPR043128">
    <property type="entry name" value="Rev_trsase/Diguanyl_cyclase"/>
</dbReference>
<feature type="domain" description="Integrase zinc-binding" evidence="3">
    <location>
        <begin position="317"/>
        <end position="373"/>
    </location>
</feature>
<reference evidence="4 5" key="1">
    <citation type="submission" date="2019-08" db="EMBL/GenBank/DDBJ databases">
        <title>Draft genome sequences of two oriental melons (Cucumis melo L. var makuwa).</title>
        <authorList>
            <person name="Kwon S.-Y."/>
        </authorList>
    </citation>
    <scope>NUCLEOTIDE SEQUENCE [LARGE SCALE GENOMIC DNA]</scope>
    <source>
        <strain evidence="5">cv. Chang Bougi</strain>
        <tissue evidence="4">Leaf</tissue>
    </source>
</reference>
<proteinExistence type="predicted"/>
<dbReference type="PANTHER" id="PTHR37984:SF5">
    <property type="entry name" value="PROTEIN NYNRIN-LIKE"/>
    <property type="match status" value="1"/>
</dbReference>
<dbReference type="SUPFAM" id="SSF56672">
    <property type="entry name" value="DNA/RNA polymerases"/>
    <property type="match status" value="1"/>
</dbReference>
<dbReference type="Proteomes" id="UP000321947">
    <property type="component" value="Unassembled WGS sequence"/>
</dbReference>
<evidence type="ECO:0000259" key="2">
    <source>
        <dbReference type="Pfam" id="PF17919"/>
    </source>
</evidence>
<evidence type="ECO:0000259" key="3">
    <source>
        <dbReference type="Pfam" id="PF17921"/>
    </source>
</evidence>
<sequence length="391" mass="45483">MLSTFMISALKANKLLRKDCTTYLAHVMDTQVSKLKLEDIPMVREFLDVFPEELSGPPPHREIEFSIDLVPGMAPISQAPYRMAPMELRVKIIILNKVTIRNKYPLPQIDDLFDQLHGASIFSKIDLRSAFTNLMNWVFHPYLDQFVIVFIDDILVYSGKGFSKLALPLIKLTKKNVKFEWTNACKRSFQELKKRLVIASVLTLLTPGVEFEIYCDASHQGLGYVLMQKGKVVAYASRQLKKHGYNYPTHDLELATVVLALKIWRHYLYDRVIQVQLNDSMLRKFAEEVRLNQKLNYSLRGDGVLMKYDRLCVPRDQAIKDQIVEEAHSSAYAMHHDSTKMHRTLKKHYWWPSMKREIAEYVAKYLICQQVKPERQIPAELLNPLPLSEWK</sequence>
<feature type="domain" description="Reverse transcriptase/retrotransposon-derived protein RNase H-like" evidence="2">
    <location>
        <begin position="181"/>
        <end position="275"/>
    </location>
</feature>
<dbReference type="InterPro" id="IPR043502">
    <property type="entry name" value="DNA/RNA_pol_sf"/>
</dbReference>
<gene>
    <name evidence="4" type="ORF">E5676_scaffold105G00260</name>
</gene>
<dbReference type="Pfam" id="PF17921">
    <property type="entry name" value="Integrase_H2C2"/>
    <property type="match status" value="1"/>
</dbReference>
<name>A0A5D3C6U4_CUCMM</name>
<dbReference type="PANTHER" id="PTHR37984">
    <property type="entry name" value="PROTEIN CBG26694"/>
    <property type="match status" value="1"/>
</dbReference>
<protein>
    <submittedName>
        <fullName evidence="4">Retrotransposable element Tf2</fullName>
    </submittedName>
</protein>
<dbReference type="Pfam" id="PF17919">
    <property type="entry name" value="RT_RNaseH_2"/>
    <property type="match status" value="1"/>
</dbReference>
<accession>A0A5D3C6U4</accession>
<dbReference type="InterPro" id="IPR041588">
    <property type="entry name" value="Integrase_H2C2"/>
</dbReference>
<evidence type="ECO:0000313" key="4">
    <source>
        <dbReference type="EMBL" id="TYK07627.1"/>
    </source>
</evidence>
<dbReference type="Gene3D" id="1.10.340.70">
    <property type="match status" value="1"/>
</dbReference>
<organism evidence="4 5">
    <name type="scientific">Cucumis melo var. makuwa</name>
    <name type="common">Oriental melon</name>
    <dbReference type="NCBI Taxonomy" id="1194695"/>
    <lineage>
        <taxon>Eukaryota</taxon>
        <taxon>Viridiplantae</taxon>
        <taxon>Streptophyta</taxon>
        <taxon>Embryophyta</taxon>
        <taxon>Tracheophyta</taxon>
        <taxon>Spermatophyta</taxon>
        <taxon>Magnoliopsida</taxon>
        <taxon>eudicotyledons</taxon>
        <taxon>Gunneridae</taxon>
        <taxon>Pentapetalae</taxon>
        <taxon>rosids</taxon>
        <taxon>fabids</taxon>
        <taxon>Cucurbitales</taxon>
        <taxon>Cucurbitaceae</taxon>
        <taxon>Benincaseae</taxon>
        <taxon>Cucumis</taxon>
    </lineage>
</organism>
<dbReference type="InterPro" id="IPR050951">
    <property type="entry name" value="Retrovirus_Pol_polyprotein"/>
</dbReference>
<evidence type="ECO:0000256" key="1">
    <source>
        <dbReference type="ARBA" id="ARBA00023268"/>
    </source>
</evidence>